<feature type="signal peptide" evidence="3">
    <location>
        <begin position="1"/>
        <end position="21"/>
    </location>
</feature>
<dbReference type="PANTHER" id="PTHR15337:SF5">
    <property type="entry name" value="ANTERIOR GRADIENT PROTEIN 3"/>
    <property type="match status" value="1"/>
</dbReference>
<dbReference type="Gene3D" id="3.40.30.10">
    <property type="entry name" value="Glutaredoxin"/>
    <property type="match status" value="1"/>
</dbReference>
<reference evidence="4" key="1">
    <citation type="submission" date="2025-08" db="UniProtKB">
        <authorList>
            <consortium name="Ensembl"/>
        </authorList>
    </citation>
    <scope>IDENTIFICATION</scope>
</reference>
<dbReference type="PANTHER" id="PTHR15337">
    <property type="entry name" value="ANTERIOR GRADIENT PROTEIN-RELATED"/>
    <property type="match status" value="1"/>
</dbReference>
<keyword evidence="5" id="KW-1185">Reference proteome</keyword>
<evidence type="ECO:0000313" key="4">
    <source>
        <dbReference type="Ensembl" id="ENSPKIP00000035221.1"/>
    </source>
</evidence>
<dbReference type="InterPro" id="IPR051099">
    <property type="entry name" value="AGR/TXD"/>
</dbReference>
<evidence type="ECO:0000256" key="1">
    <source>
        <dbReference type="ARBA" id="ARBA00022729"/>
    </source>
</evidence>
<keyword evidence="1 3" id="KW-0732">Signal</keyword>
<organism evidence="4 5">
    <name type="scientific">Paramormyrops kingsleyae</name>
    <dbReference type="NCBI Taxonomy" id="1676925"/>
    <lineage>
        <taxon>Eukaryota</taxon>
        <taxon>Metazoa</taxon>
        <taxon>Chordata</taxon>
        <taxon>Craniata</taxon>
        <taxon>Vertebrata</taxon>
        <taxon>Euteleostomi</taxon>
        <taxon>Actinopterygii</taxon>
        <taxon>Neopterygii</taxon>
        <taxon>Teleostei</taxon>
        <taxon>Osteoglossocephala</taxon>
        <taxon>Osteoglossomorpha</taxon>
        <taxon>Osteoglossiformes</taxon>
        <taxon>Mormyridae</taxon>
        <taxon>Paramormyrops</taxon>
    </lineage>
</organism>
<dbReference type="Ensembl" id="ENSPKIT00000016149.1">
    <property type="protein sequence ID" value="ENSPKIP00000035221.1"/>
    <property type="gene ID" value="ENSPKIG00000014260.1"/>
</dbReference>
<dbReference type="InterPro" id="IPR036249">
    <property type="entry name" value="Thioredoxin-like_sf"/>
</dbReference>
<sequence length="163" mass="19007">MFSQLVVIILLFLATLNFSYQRKPKKPPQTLSRGWGDDITWVQTYEEGLTKMKESKKPLMVIHHKEDCPYSQALKKTFSLDKNIQKMAQEDFIMLNLMHETSDKNLAPDGLYVPRILFVDPSMTIRADIAGKYSNHLYTYQPDDMDVLVKNMRRAKILLHTEL</sequence>
<dbReference type="Pfam" id="PF13899">
    <property type="entry name" value="Thioredoxin_7"/>
    <property type="match status" value="1"/>
</dbReference>
<evidence type="ECO:0000256" key="3">
    <source>
        <dbReference type="SAM" id="SignalP"/>
    </source>
</evidence>
<dbReference type="GeneTree" id="ENSGT00530000063273"/>
<dbReference type="Proteomes" id="UP000261540">
    <property type="component" value="Unplaced"/>
</dbReference>
<accession>A0A3B3SYP0</accession>
<dbReference type="AlphaFoldDB" id="A0A3B3SYP0"/>
<reference evidence="4" key="2">
    <citation type="submission" date="2025-09" db="UniProtKB">
        <authorList>
            <consortium name="Ensembl"/>
        </authorList>
    </citation>
    <scope>IDENTIFICATION</scope>
</reference>
<dbReference type="FunFam" id="3.40.30.10:FF:000036">
    <property type="entry name" value="anterior gradient protein 2 homolog"/>
    <property type="match status" value="1"/>
</dbReference>
<evidence type="ECO:0000313" key="5">
    <source>
        <dbReference type="Proteomes" id="UP000261540"/>
    </source>
</evidence>
<comment type="similarity">
    <text evidence="2">Belongs to the AGR family.</text>
</comment>
<evidence type="ECO:0000256" key="2">
    <source>
        <dbReference type="ARBA" id="ARBA00038124"/>
    </source>
</evidence>
<name>A0A3B3SYP0_9TELE</name>
<protein>
    <submittedName>
        <fullName evidence="4">Anterior gradient 1</fullName>
    </submittedName>
</protein>
<dbReference type="STRING" id="1676925.ENSPKIP00000035221"/>
<dbReference type="GO" id="GO:0005783">
    <property type="term" value="C:endoplasmic reticulum"/>
    <property type="evidence" value="ECO:0007669"/>
    <property type="project" value="TreeGrafter"/>
</dbReference>
<feature type="chain" id="PRO_5017223453" evidence="3">
    <location>
        <begin position="22"/>
        <end position="163"/>
    </location>
</feature>
<proteinExistence type="inferred from homology"/>
<dbReference type="SUPFAM" id="SSF52833">
    <property type="entry name" value="Thioredoxin-like"/>
    <property type="match status" value="1"/>
</dbReference>